<evidence type="ECO:0000259" key="9">
    <source>
        <dbReference type="Pfam" id="PF22692"/>
    </source>
</evidence>
<dbReference type="InterPro" id="IPR020013">
    <property type="entry name" value="Flagellar_FlgE/F/G"/>
</dbReference>
<dbReference type="InterPro" id="IPR037058">
    <property type="entry name" value="Falgellar_hook_FlgE_sf"/>
</dbReference>
<dbReference type="NCBIfam" id="TIGR03506">
    <property type="entry name" value="FlgEFG_subfam"/>
    <property type="match status" value="1"/>
</dbReference>
<reference evidence="11" key="1">
    <citation type="journal article" date="2019" name="Int. J. Syst. Evol. Microbiol.">
        <title>The Global Catalogue of Microorganisms (GCM) 10K type strain sequencing project: providing services to taxonomists for standard genome sequencing and annotation.</title>
        <authorList>
            <consortium name="The Broad Institute Genomics Platform"/>
            <consortium name="The Broad Institute Genome Sequencing Center for Infectious Disease"/>
            <person name="Wu L."/>
            <person name="Ma J."/>
        </authorList>
    </citation>
    <scope>NUCLEOTIDE SEQUENCE [LARGE SCALE GENOMIC DNA]</scope>
    <source>
        <strain evidence="11">JCM 17805</strain>
    </source>
</reference>
<evidence type="ECO:0000256" key="2">
    <source>
        <dbReference type="ARBA" id="ARBA00009677"/>
    </source>
</evidence>
<dbReference type="InterPro" id="IPR001444">
    <property type="entry name" value="Flag_bb_rod_N"/>
</dbReference>
<organism evidence="10 11">
    <name type="scientific">Kistimonas scapharcae</name>
    <dbReference type="NCBI Taxonomy" id="1036133"/>
    <lineage>
        <taxon>Bacteria</taxon>
        <taxon>Pseudomonadati</taxon>
        <taxon>Pseudomonadota</taxon>
        <taxon>Gammaproteobacteria</taxon>
        <taxon>Oceanospirillales</taxon>
        <taxon>Endozoicomonadaceae</taxon>
        <taxon>Kistimonas</taxon>
    </lineage>
</organism>
<evidence type="ECO:0000313" key="11">
    <source>
        <dbReference type="Proteomes" id="UP001500604"/>
    </source>
</evidence>
<dbReference type="InterPro" id="IPR019776">
    <property type="entry name" value="Flagellar_basal_body_rod_CS"/>
</dbReference>
<evidence type="ECO:0000259" key="8">
    <source>
        <dbReference type="Pfam" id="PF07559"/>
    </source>
</evidence>
<dbReference type="InterPro" id="IPR037925">
    <property type="entry name" value="FlgE/F/G-like"/>
</dbReference>
<feature type="domain" description="Flagellar basal body rod protein N-terminal" evidence="6">
    <location>
        <begin position="6"/>
        <end position="33"/>
    </location>
</feature>
<evidence type="ECO:0000313" key="10">
    <source>
        <dbReference type="EMBL" id="GAA4649552.1"/>
    </source>
</evidence>
<accession>A0ABP8V152</accession>
<comment type="similarity">
    <text evidence="2 5">Belongs to the flagella basal body rod proteins family.</text>
</comment>
<dbReference type="SUPFAM" id="SSF117143">
    <property type="entry name" value="Flagellar hook protein flgE"/>
    <property type="match status" value="1"/>
</dbReference>
<keyword evidence="11" id="KW-1185">Reference proteome</keyword>
<sequence length="408" mass="42772">MSFGIGLSGMKAAKRDLEVVSNNIANSNTVGFKSSRAEFADVYASTLDGSNARVVAGAGVKVASVTQSFQQGNFSYTNGVLDMAITGNGFFVVNDNGSYLYSRAGYFDLDRENYVVNNLGHRLQGFASDAAGNILSGSITDLQVDSSDMSAQATSELIGLINLDSRSAIPSVATFNSSDPNSYNTTMAFNVYDSLGNPHTLGLYFAKDQTIANQWSIHYQLDGVDVGTADPLNFDTSGQVATGSGTYTQTIPAATLGNGADALNLSIDLTDMTQLGIASSVNGAIQNGFPPGKLSGIQVSETGQLQALYSNGQTLNQGQIILAGFTNEQGLQPVGDSLWRAGYESGDPAYGLAGTGTLGSLEAGALELSNVDLSIELVRLIEAQRNYQANAKTIETSNSLTQTLMNII</sequence>
<evidence type="ECO:0000256" key="5">
    <source>
        <dbReference type="RuleBase" id="RU362116"/>
    </source>
</evidence>
<dbReference type="Gene3D" id="2.60.98.20">
    <property type="entry name" value="Flagellar hook protein FlgE"/>
    <property type="match status" value="1"/>
</dbReference>
<dbReference type="PANTHER" id="PTHR30435">
    <property type="entry name" value="FLAGELLAR PROTEIN"/>
    <property type="match status" value="1"/>
</dbReference>
<dbReference type="Proteomes" id="UP001500604">
    <property type="component" value="Unassembled WGS sequence"/>
</dbReference>
<keyword evidence="4 5" id="KW-0975">Bacterial flagellum</keyword>
<gene>
    <name evidence="10" type="primary">flgE_1</name>
    <name evidence="10" type="ORF">GCM10023116_18260</name>
</gene>
<proteinExistence type="inferred from homology"/>
<keyword evidence="10" id="KW-0282">Flagellum</keyword>
<dbReference type="EMBL" id="BAABFL010000135">
    <property type="protein sequence ID" value="GAA4649552.1"/>
    <property type="molecule type" value="Genomic_DNA"/>
</dbReference>
<comment type="subcellular location">
    <subcellularLocation>
        <location evidence="1 5">Bacterial flagellum basal body</location>
    </subcellularLocation>
</comment>
<dbReference type="Pfam" id="PF07559">
    <property type="entry name" value="FlgE_D2"/>
    <property type="match status" value="1"/>
</dbReference>
<protein>
    <recommendedName>
        <fullName evidence="3 5">Flagellar hook protein FlgE</fullName>
    </recommendedName>
</protein>
<name>A0ABP8V152_9GAMM</name>
<evidence type="ECO:0000259" key="6">
    <source>
        <dbReference type="Pfam" id="PF00460"/>
    </source>
</evidence>
<comment type="caution">
    <text evidence="10">The sequence shown here is derived from an EMBL/GenBank/DDBJ whole genome shotgun (WGS) entry which is preliminary data.</text>
</comment>
<dbReference type="PANTHER" id="PTHR30435:SF1">
    <property type="entry name" value="FLAGELLAR HOOK PROTEIN FLGE"/>
    <property type="match status" value="1"/>
</dbReference>
<evidence type="ECO:0000259" key="7">
    <source>
        <dbReference type="Pfam" id="PF06429"/>
    </source>
</evidence>
<dbReference type="Pfam" id="PF00460">
    <property type="entry name" value="Flg_bb_rod"/>
    <property type="match status" value="1"/>
</dbReference>
<dbReference type="InterPro" id="IPR010930">
    <property type="entry name" value="Flg_bb/hook_C_dom"/>
</dbReference>
<evidence type="ECO:0000256" key="1">
    <source>
        <dbReference type="ARBA" id="ARBA00004117"/>
    </source>
</evidence>
<feature type="domain" description="Flagellar hook protein FlgE/F/G-like D1" evidence="9">
    <location>
        <begin position="84"/>
        <end position="138"/>
    </location>
</feature>
<evidence type="ECO:0000256" key="4">
    <source>
        <dbReference type="ARBA" id="ARBA00023143"/>
    </source>
</evidence>
<dbReference type="Pfam" id="PF22692">
    <property type="entry name" value="LlgE_F_G_D1"/>
    <property type="match status" value="1"/>
</dbReference>
<feature type="domain" description="Flagellar hook protein FlgE D2" evidence="8">
    <location>
        <begin position="162"/>
        <end position="289"/>
    </location>
</feature>
<dbReference type="InterPro" id="IPR053967">
    <property type="entry name" value="LlgE_F_G-like_D1"/>
</dbReference>
<comment type="function">
    <text evidence="5">A flexible structure which links the flagellar filament to the drive apparatus in the basal body.</text>
</comment>
<feature type="domain" description="Flagellar basal-body/hook protein C-terminal" evidence="7">
    <location>
        <begin position="363"/>
        <end position="407"/>
    </location>
</feature>
<keyword evidence="10" id="KW-0966">Cell projection</keyword>
<evidence type="ECO:0000256" key="3">
    <source>
        <dbReference type="ARBA" id="ARBA00019015"/>
    </source>
</evidence>
<dbReference type="NCBIfam" id="NF004238">
    <property type="entry name" value="PRK05682.1-1"/>
    <property type="match status" value="1"/>
</dbReference>
<dbReference type="PROSITE" id="PS00588">
    <property type="entry name" value="FLAGELLA_BB_ROD"/>
    <property type="match status" value="1"/>
</dbReference>
<dbReference type="Pfam" id="PF06429">
    <property type="entry name" value="Flg_bbr_C"/>
    <property type="match status" value="1"/>
</dbReference>
<keyword evidence="10" id="KW-0969">Cilium</keyword>
<dbReference type="InterPro" id="IPR011491">
    <property type="entry name" value="FlgE_D2"/>
</dbReference>
<dbReference type="RefSeq" id="WP_345195432.1">
    <property type="nucleotide sequence ID" value="NZ_BAABFL010000135.1"/>
</dbReference>